<sequence length="73" mass="8349">MSVYLTCFCAELSFKGVHKKFFLVMLVESSPHLPILLCLFFYIEGVLGGVRPKSFGSEKLLLILYLEMLVYLI</sequence>
<dbReference type="EMBL" id="AHPN01000001">
    <property type="protein sequence ID" value="EIK59636.1"/>
    <property type="molecule type" value="Genomic_DNA"/>
</dbReference>
<keyword evidence="1" id="KW-0472">Membrane</keyword>
<keyword evidence="1" id="KW-0812">Transmembrane</keyword>
<evidence type="ECO:0000313" key="3">
    <source>
        <dbReference type="Proteomes" id="UP000003213"/>
    </source>
</evidence>
<reference evidence="2 3" key="1">
    <citation type="journal article" date="2012" name="PLoS Genet.">
        <title>Comparative Genomics of Plant-Associated Pseudomonas spp.: Insights into Diversity and Inheritance of Traits Involved in Multitrophic Interactions.</title>
        <authorList>
            <person name="Loper J.E."/>
            <person name="Hassan K.A."/>
            <person name="Mavrodi D.V."/>
            <person name="Davis E.W.II."/>
            <person name="Lim C.K."/>
            <person name="Shaffer B.T."/>
            <person name="Elbourne L.D."/>
            <person name="Stockwell V.O."/>
            <person name="Hartney S.L."/>
            <person name="Breakwell K."/>
            <person name="Henkels M.D."/>
            <person name="Tetu S.G."/>
            <person name="Rangel L.I."/>
            <person name="Kidarsa T.A."/>
            <person name="Wilson N.L."/>
            <person name="van de Mortel J.E."/>
            <person name="Song C."/>
            <person name="Blumhagen R."/>
            <person name="Radune D."/>
            <person name="Hostetler J.B."/>
            <person name="Brinkac L.M."/>
            <person name="Durkin A.S."/>
            <person name="Kluepfel D.A."/>
            <person name="Wechter W.P."/>
            <person name="Anderson A.J."/>
            <person name="Kim Y.C."/>
            <person name="Pierson L.S.III."/>
            <person name="Pierson E.A."/>
            <person name="Lindow S.E."/>
            <person name="Kobayashi D.Y."/>
            <person name="Raaijmakers J.M."/>
            <person name="Weller D.M."/>
            <person name="Thomashow L.S."/>
            <person name="Allen A.E."/>
            <person name="Paulsen I.T."/>
        </authorList>
    </citation>
    <scope>NUCLEOTIDE SEQUENCE [LARGE SCALE GENOMIC DNA]</scope>
    <source>
        <strain evidence="2 3">SS101</strain>
    </source>
</reference>
<name>I4K4J6_9PSED</name>
<dbReference type="Proteomes" id="UP000003213">
    <property type="component" value="Chromosome"/>
</dbReference>
<evidence type="ECO:0000256" key="1">
    <source>
        <dbReference type="SAM" id="Phobius"/>
    </source>
</evidence>
<gene>
    <name evidence="2" type="ORF">PflSS101_2703</name>
</gene>
<keyword evidence="1" id="KW-1133">Transmembrane helix</keyword>
<accession>I4K4J6</accession>
<dbReference type="AlphaFoldDB" id="I4K4J6"/>
<protein>
    <submittedName>
        <fullName evidence="2">Uncharacterized protein</fullName>
    </submittedName>
</protein>
<evidence type="ECO:0000313" key="2">
    <source>
        <dbReference type="EMBL" id="EIK59636.1"/>
    </source>
</evidence>
<organism evidence="2 3">
    <name type="scientific">Pseudomonas lactis</name>
    <dbReference type="NCBI Taxonomy" id="1615674"/>
    <lineage>
        <taxon>Bacteria</taxon>
        <taxon>Pseudomonadati</taxon>
        <taxon>Pseudomonadota</taxon>
        <taxon>Gammaproteobacteria</taxon>
        <taxon>Pseudomonadales</taxon>
        <taxon>Pseudomonadaceae</taxon>
        <taxon>Pseudomonas</taxon>
    </lineage>
</organism>
<comment type="caution">
    <text evidence="2">The sequence shown here is derived from an EMBL/GenBank/DDBJ whole genome shotgun (WGS) entry which is preliminary data.</text>
</comment>
<proteinExistence type="predicted"/>
<dbReference type="HOGENOM" id="CLU_2701985_0_0_6"/>
<feature type="transmembrane region" description="Helical" evidence="1">
    <location>
        <begin position="21"/>
        <end position="43"/>
    </location>
</feature>